<dbReference type="Pfam" id="PF23561">
    <property type="entry name" value="zf-C2H2_15"/>
    <property type="match status" value="1"/>
</dbReference>
<dbReference type="Gene3D" id="3.30.160.60">
    <property type="entry name" value="Classic Zinc Finger"/>
    <property type="match status" value="4"/>
</dbReference>
<comment type="subcellular location">
    <subcellularLocation>
        <location evidence="1">Nucleus</location>
    </subcellularLocation>
</comment>
<dbReference type="SUPFAM" id="SSF57667">
    <property type="entry name" value="beta-beta-alpha zinc fingers"/>
    <property type="match status" value="2"/>
</dbReference>
<feature type="domain" description="C2H2-type" evidence="11">
    <location>
        <begin position="303"/>
        <end position="332"/>
    </location>
</feature>
<organism evidence="12 13">
    <name type="scientific">Odynerus spinipes</name>
    <dbReference type="NCBI Taxonomy" id="1348599"/>
    <lineage>
        <taxon>Eukaryota</taxon>
        <taxon>Metazoa</taxon>
        <taxon>Ecdysozoa</taxon>
        <taxon>Arthropoda</taxon>
        <taxon>Hexapoda</taxon>
        <taxon>Insecta</taxon>
        <taxon>Pterygota</taxon>
        <taxon>Neoptera</taxon>
        <taxon>Endopterygota</taxon>
        <taxon>Hymenoptera</taxon>
        <taxon>Apocrita</taxon>
        <taxon>Aculeata</taxon>
        <taxon>Vespoidea</taxon>
        <taxon>Vespidae</taxon>
        <taxon>Eumeninae</taxon>
        <taxon>Odynerus</taxon>
    </lineage>
</organism>
<comment type="similarity">
    <text evidence="2">Belongs to the GLI C2H2-type zinc-finger protein family.</text>
</comment>
<evidence type="ECO:0000313" key="13">
    <source>
        <dbReference type="Proteomes" id="UP001258017"/>
    </source>
</evidence>
<evidence type="ECO:0000256" key="6">
    <source>
        <dbReference type="ARBA" id="ARBA00022833"/>
    </source>
</evidence>
<dbReference type="GO" id="GO:0008270">
    <property type="term" value="F:zinc ion binding"/>
    <property type="evidence" value="ECO:0007669"/>
    <property type="project" value="UniProtKB-KW"/>
</dbReference>
<dbReference type="PROSITE" id="PS50157">
    <property type="entry name" value="ZINC_FINGER_C2H2_2"/>
    <property type="match status" value="4"/>
</dbReference>
<evidence type="ECO:0000259" key="11">
    <source>
        <dbReference type="PROSITE" id="PS50157"/>
    </source>
</evidence>
<protein>
    <recommendedName>
        <fullName evidence="11">C2H2-type domain-containing protein</fullName>
    </recommendedName>
</protein>
<keyword evidence="7" id="KW-0238">DNA-binding</keyword>
<dbReference type="Pfam" id="PF00096">
    <property type="entry name" value="zf-C2H2"/>
    <property type="match status" value="2"/>
</dbReference>
<feature type="region of interest" description="Disordered" evidence="10">
    <location>
        <begin position="20"/>
        <end position="89"/>
    </location>
</feature>
<dbReference type="PANTHER" id="PTHR45718">
    <property type="entry name" value="TRANSCRIPTIONAL ACTIVATOR CUBITUS INTERRUPTUS"/>
    <property type="match status" value="1"/>
</dbReference>
<dbReference type="GO" id="GO:0000978">
    <property type="term" value="F:RNA polymerase II cis-regulatory region sequence-specific DNA binding"/>
    <property type="evidence" value="ECO:0007669"/>
    <property type="project" value="TreeGrafter"/>
</dbReference>
<dbReference type="InterPro" id="IPR043359">
    <property type="entry name" value="GLI-like"/>
</dbReference>
<name>A0AAD9RFP2_9HYME</name>
<reference evidence="12" key="1">
    <citation type="submission" date="2021-08" db="EMBL/GenBank/DDBJ databases">
        <authorList>
            <person name="Misof B."/>
            <person name="Oliver O."/>
            <person name="Podsiadlowski L."/>
            <person name="Donath A."/>
            <person name="Peters R."/>
            <person name="Mayer C."/>
            <person name="Rust J."/>
            <person name="Gunkel S."/>
            <person name="Lesny P."/>
            <person name="Martin S."/>
            <person name="Oeyen J.P."/>
            <person name="Petersen M."/>
            <person name="Panagiotis P."/>
            <person name="Wilbrandt J."/>
            <person name="Tanja T."/>
        </authorList>
    </citation>
    <scope>NUCLEOTIDE SEQUENCE</scope>
    <source>
        <strain evidence="12">GBR_01_08_01A</strain>
        <tissue evidence="12">Thorax + abdomen</tissue>
    </source>
</reference>
<feature type="region of interest" description="Disordered" evidence="10">
    <location>
        <begin position="458"/>
        <end position="482"/>
    </location>
</feature>
<dbReference type="AlphaFoldDB" id="A0AAD9RFP2"/>
<dbReference type="PROSITE" id="PS00028">
    <property type="entry name" value="ZINC_FINGER_C2H2_1"/>
    <property type="match status" value="3"/>
</dbReference>
<keyword evidence="4" id="KW-0677">Repeat</keyword>
<evidence type="ECO:0000256" key="9">
    <source>
        <dbReference type="PROSITE-ProRule" id="PRU00042"/>
    </source>
</evidence>
<keyword evidence="5 9" id="KW-0863">Zinc-finger</keyword>
<feature type="compositionally biased region" description="Pro residues" evidence="10">
    <location>
        <begin position="465"/>
        <end position="475"/>
    </location>
</feature>
<dbReference type="FunFam" id="3.30.160.60:FF:000035">
    <property type="entry name" value="Zinc finger protein ZIC 1"/>
    <property type="match status" value="1"/>
</dbReference>
<evidence type="ECO:0000256" key="1">
    <source>
        <dbReference type="ARBA" id="ARBA00004123"/>
    </source>
</evidence>
<dbReference type="SMART" id="SM00355">
    <property type="entry name" value="ZnF_C2H2"/>
    <property type="match status" value="5"/>
</dbReference>
<dbReference type="InterPro" id="IPR013087">
    <property type="entry name" value="Znf_C2H2_type"/>
</dbReference>
<keyword evidence="8" id="KW-0539">Nucleus</keyword>
<evidence type="ECO:0000256" key="8">
    <source>
        <dbReference type="ARBA" id="ARBA00023242"/>
    </source>
</evidence>
<evidence type="ECO:0000256" key="4">
    <source>
        <dbReference type="ARBA" id="ARBA00022737"/>
    </source>
</evidence>
<feature type="compositionally biased region" description="Low complexity" evidence="10">
    <location>
        <begin position="430"/>
        <end position="442"/>
    </location>
</feature>
<keyword evidence="13" id="KW-1185">Reference proteome</keyword>
<dbReference type="FunFam" id="3.30.160.60:FF:001330">
    <property type="entry name" value="Zinc finger protein ZIC 4"/>
    <property type="match status" value="1"/>
</dbReference>
<dbReference type="GO" id="GO:0000981">
    <property type="term" value="F:DNA-binding transcription factor activity, RNA polymerase II-specific"/>
    <property type="evidence" value="ECO:0007669"/>
    <property type="project" value="TreeGrafter"/>
</dbReference>
<evidence type="ECO:0000256" key="10">
    <source>
        <dbReference type="SAM" id="MobiDB-lite"/>
    </source>
</evidence>
<dbReference type="InterPro" id="IPR056436">
    <property type="entry name" value="Znf-C2H2_ZIC1-5/GLI1-3-like"/>
</dbReference>
<evidence type="ECO:0000256" key="3">
    <source>
        <dbReference type="ARBA" id="ARBA00022723"/>
    </source>
</evidence>
<feature type="region of interest" description="Disordered" evidence="10">
    <location>
        <begin position="376"/>
        <end position="446"/>
    </location>
</feature>
<evidence type="ECO:0000313" key="12">
    <source>
        <dbReference type="EMBL" id="KAK2578910.1"/>
    </source>
</evidence>
<sequence length="492" mass="52882">MMNAFLDGVSSHPHHLANLGIKLSPSGGGGGGGGGGSTADGVPGGGVQPTAGEAPSQQHHHFHPQGYPPHHPHPASHMAPHMGHHMSHHPGYAARDFLLRREHEFNATANPTTPESGLGLFTPLHHDGTAAATMQQFPHHPAQHPLAASHYPGHYPQDSRLPPHHQYLGAPHLTPASIHHQQHPAVSHPSHHPHGAFLRYMRSNGTGGGTGATAGVVPPGGQRQEMSCMWVDQDAPGPGRKLCGKLFNSLHDIVTHLTVEHVGGPECTTHACFWQGCSRNGRAFKAKYKLVNHIRVHTGEKPFPCPFPGCGKVFARSENLKIHKRTHTGEKPFKCEYSGCERRFANSSDRKKHSHVHTSDKPYNCRVSGCDKSYTHPSSLRKHMKVHGMTLGEGKIGGGYESEGEESSSSGGSLSVTGHTESPQPPPVVPTTTTANPPSSHPVSRGPELTEWYVCQPPTVAPQHSPLPGPPPPHHLGPHHFNPLMHHQATAY</sequence>
<dbReference type="FunFam" id="3.30.160.60:FF:000039">
    <property type="entry name" value="Zinc finger protein ZIC 1"/>
    <property type="match status" value="1"/>
</dbReference>
<dbReference type="InterPro" id="IPR036236">
    <property type="entry name" value="Znf_C2H2_sf"/>
</dbReference>
<feature type="domain" description="C2H2-type" evidence="11">
    <location>
        <begin position="275"/>
        <end position="302"/>
    </location>
</feature>
<feature type="domain" description="C2H2-type" evidence="11">
    <location>
        <begin position="333"/>
        <end position="362"/>
    </location>
</feature>
<evidence type="ECO:0000256" key="2">
    <source>
        <dbReference type="ARBA" id="ARBA00010831"/>
    </source>
</evidence>
<comment type="caution">
    <text evidence="12">The sequence shown here is derived from an EMBL/GenBank/DDBJ whole genome shotgun (WGS) entry which is preliminary data.</text>
</comment>
<dbReference type="Proteomes" id="UP001258017">
    <property type="component" value="Unassembled WGS sequence"/>
</dbReference>
<evidence type="ECO:0000256" key="5">
    <source>
        <dbReference type="ARBA" id="ARBA00022771"/>
    </source>
</evidence>
<accession>A0AAD9RFP2</accession>
<feature type="domain" description="C2H2-type" evidence="11">
    <location>
        <begin position="363"/>
        <end position="387"/>
    </location>
</feature>
<dbReference type="EMBL" id="JAIFRP010000130">
    <property type="protein sequence ID" value="KAK2578910.1"/>
    <property type="molecule type" value="Genomic_DNA"/>
</dbReference>
<keyword evidence="6" id="KW-0862">Zinc</keyword>
<gene>
    <name evidence="12" type="ORF">KPH14_011124</name>
</gene>
<reference evidence="12" key="2">
    <citation type="journal article" date="2023" name="Commun. Biol.">
        <title>Intrasexual cuticular hydrocarbon dimorphism in a wasp sheds light on hydrocarbon biosynthesis genes in Hymenoptera.</title>
        <authorList>
            <person name="Moris V.C."/>
            <person name="Podsiadlowski L."/>
            <person name="Martin S."/>
            <person name="Oeyen J.P."/>
            <person name="Donath A."/>
            <person name="Petersen M."/>
            <person name="Wilbrandt J."/>
            <person name="Misof B."/>
            <person name="Liedtke D."/>
            <person name="Thamm M."/>
            <person name="Scheiner R."/>
            <person name="Schmitt T."/>
            <person name="Niehuis O."/>
        </authorList>
    </citation>
    <scope>NUCLEOTIDE SEQUENCE</scope>
    <source>
        <strain evidence="12">GBR_01_08_01A</strain>
    </source>
</reference>
<keyword evidence="3" id="KW-0479">Metal-binding</keyword>
<dbReference type="GO" id="GO:0005634">
    <property type="term" value="C:nucleus"/>
    <property type="evidence" value="ECO:0007669"/>
    <property type="project" value="UniProtKB-SubCell"/>
</dbReference>
<evidence type="ECO:0000256" key="7">
    <source>
        <dbReference type="ARBA" id="ARBA00023125"/>
    </source>
</evidence>
<dbReference type="FunFam" id="3.30.160.60:FF:000041">
    <property type="entry name" value="Zinc finger protein ZIC 1"/>
    <property type="match status" value="1"/>
</dbReference>
<proteinExistence type="inferred from homology"/>
<dbReference type="Pfam" id="PF18366">
    <property type="entry name" value="zf_ZIC"/>
    <property type="match status" value="1"/>
</dbReference>
<dbReference type="PANTHER" id="PTHR45718:SF8">
    <property type="entry name" value="GLIS FAMILY ZINC FINGER 2"/>
    <property type="match status" value="1"/>
</dbReference>
<feature type="compositionally biased region" description="Gly residues" evidence="10">
    <location>
        <begin position="26"/>
        <end position="47"/>
    </location>
</feature>
<dbReference type="InterPro" id="IPR041643">
    <property type="entry name" value="Znf_ZIC"/>
</dbReference>